<evidence type="ECO:0000256" key="1">
    <source>
        <dbReference type="ARBA" id="ARBA00009005"/>
    </source>
</evidence>
<dbReference type="EMBL" id="JAPFFF010000013">
    <property type="protein sequence ID" value="KAK8872047.1"/>
    <property type="molecule type" value="Genomic_DNA"/>
</dbReference>
<name>A0ABR2J3X2_9EUKA</name>
<organism evidence="3 4">
    <name type="scientific">Tritrichomonas musculus</name>
    <dbReference type="NCBI Taxonomy" id="1915356"/>
    <lineage>
        <taxon>Eukaryota</taxon>
        <taxon>Metamonada</taxon>
        <taxon>Parabasalia</taxon>
        <taxon>Tritrichomonadida</taxon>
        <taxon>Tritrichomonadidae</taxon>
        <taxon>Tritrichomonas</taxon>
    </lineage>
</organism>
<comment type="caution">
    <text evidence="3">The sequence shown here is derived from an EMBL/GenBank/DDBJ whole genome shotgun (WGS) entry which is preliminary data.</text>
</comment>
<dbReference type="Proteomes" id="UP001470230">
    <property type="component" value="Unassembled WGS sequence"/>
</dbReference>
<dbReference type="InterPro" id="IPR011600">
    <property type="entry name" value="Pept_C14_caspase"/>
</dbReference>
<dbReference type="Pfam" id="PF00656">
    <property type="entry name" value="Peptidase_C14"/>
    <property type="match status" value="1"/>
</dbReference>
<protein>
    <recommendedName>
        <fullName evidence="2">Peptidase C14 caspase domain-containing protein</fullName>
    </recommendedName>
</protein>
<proteinExistence type="inferred from homology"/>
<dbReference type="PANTHER" id="PTHR48104:SF30">
    <property type="entry name" value="METACASPASE-1"/>
    <property type="match status" value="1"/>
</dbReference>
<evidence type="ECO:0000259" key="2">
    <source>
        <dbReference type="Pfam" id="PF00656"/>
    </source>
</evidence>
<feature type="domain" description="Peptidase C14 caspase" evidence="2">
    <location>
        <begin position="104"/>
        <end position="287"/>
    </location>
</feature>
<comment type="similarity">
    <text evidence="1">Belongs to the peptidase C14B family.</text>
</comment>
<reference evidence="3 4" key="1">
    <citation type="submission" date="2024-04" db="EMBL/GenBank/DDBJ databases">
        <title>Tritrichomonas musculus Genome.</title>
        <authorList>
            <person name="Alves-Ferreira E."/>
            <person name="Grigg M."/>
            <person name="Lorenzi H."/>
            <person name="Galac M."/>
        </authorList>
    </citation>
    <scope>NUCLEOTIDE SEQUENCE [LARGE SCALE GENOMIC DNA]</scope>
    <source>
        <strain evidence="3 4">EAF2021</strain>
    </source>
</reference>
<dbReference type="Gene3D" id="3.40.50.1460">
    <property type="match status" value="1"/>
</dbReference>
<dbReference type="InterPro" id="IPR029030">
    <property type="entry name" value="Caspase-like_dom_sf"/>
</dbReference>
<accession>A0ABR2J3X2</accession>
<gene>
    <name evidence="3" type="ORF">M9Y10_007805</name>
</gene>
<evidence type="ECO:0000313" key="3">
    <source>
        <dbReference type="EMBL" id="KAK8872047.1"/>
    </source>
</evidence>
<evidence type="ECO:0000313" key="4">
    <source>
        <dbReference type="Proteomes" id="UP001470230"/>
    </source>
</evidence>
<dbReference type="PANTHER" id="PTHR48104">
    <property type="entry name" value="METACASPASE-4"/>
    <property type="match status" value="1"/>
</dbReference>
<sequence>MRKMKFGAVIKNVNSAINNEKVQQKVKDGIKEEAKTPEGKETLKKLSKSNIGKSILTKLGLDFTQDEWKAEHEQGTVAENSNELDSIAKNAVKLNLKDNLQLEKACFICCNTYERPEYSLGVGPMNDAITVASYMKDIGFDIYYLHNPKKKEFLNYLQYFYQMTNKHLVVYYTGHGTSVKDQNGDEEDGYDEAFVFDDGYVIDDELARLLATSGKKSSSKVLLLNDCCHSGSIYDLQSAIQQGLKMPEKIMSVSAARDKETAKQTNVGSKDQGIFTFYFFKFLSTNPKMTPRQIEVQSKPYLSRYSQNFVAYSTTKEMLDQPIFE</sequence>
<keyword evidence="4" id="KW-1185">Reference proteome</keyword>
<dbReference type="InterPro" id="IPR050452">
    <property type="entry name" value="Metacaspase"/>
</dbReference>
<dbReference type="SUPFAM" id="SSF52129">
    <property type="entry name" value="Caspase-like"/>
    <property type="match status" value="1"/>
</dbReference>